<name>A0A2A2JCU4_9BILA</name>
<dbReference type="STRING" id="2018661.A0A2A2JCU4"/>
<gene>
    <name evidence="1" type="ORF">WR25_13544</name>
</gene>
<evidence type="ECO:0000313" key="1">
    <source>
        <dbReference type="EMBL" id="PAV59434.1"/>
    </source>
</evidence>
<dbReference type="InterPro" id="IPR016435">
    <property type="entry name" value="DPH1/DPH2"/>
</dbReference>
<organism evidence="1 2">
    <name type="scientific">Diploscapter pachys</name>
    <dbReference type="NCBI Taxonomy" id="2018661"/>
    <lineage>
        <taxon>Eukaryota</taxon>
        <taxon>Metazoa</taxon>
        <taxon>Ecdysozoa</taxon>
        <taxon>Nematoda</taxon>
        <taxon>Chromadorea</taxon>
        <taxon>Rhabditida</taxon>
        <taxon>Rhabditina</taxon>
        <taxon>Rhabditomorpha</taxon>
        <taxon>Rhabditoidea</taxon>
        <taxon>Rhabditidae</taxon>
        <taxon>Diploscapter</taxon>
    </lineage>
</organism>
<dbReference type="PANTHER" id="PTHR10762:SF2">
    <property type="entry name" value="2-(3-AMINO-3-CARBOXYPROPYL)HISTIDINE SYNTHASE SUBUNIT 2"/>
    <property type="match status" value="1"/>
</dbReference>
<dbReference type="InterPro" id="IPR042263">
    <property type="entry name" value="DPH1/DPH2_1"/>
</dbReference>
<accession>A0A2A2JCU4</accession>
<keyword evidence="2" id="KW-1185">Reference proteome</keyword>
<reference evidence="1 2" key="1">
    <citation type="journal article" date="2017" name="Curr. Biol.">
        <title>Genome architecture and evolution of a unichromosomal asexual nematode.</title>
        <authorList>
            <person name="Fradin H."/>
            <person name="Zegar C."/>
            <person name="Gutwein M."/>
            <person name="Lucas J."/>
            <person name="Kovtun M."/>
            <person name="Corcoran D."/>
            <person name="Baugh L.R."/>
            <person name="Kiontke K."/>
            <person name="Gunsalus K."/>
            <person name="Fitch D.H."/>
            <person name="Piano F."/>
        </authorList>
    </citation>
    <scope>NUCLEOTIDE SEQUENCE [LARGE SCALE GENOMIC DNA]</scope>
    <source>
        <strain evidence="1">PF1309</strain>
    </source>
</reference>
<dbReference type="GO" id="GO:0017183">
    <property type="term" value="P:protein histidyl modification to diphthamide"/>
    <property type="evidence" value="ECO:0007669"/>
    <property type="project" value="InterPro"/>
</dbReference>
<dbReference type="Gene3D" id="3.40.50.11840">
    <property type="entry name" value="Diphthamide synthesis DPH1/DPH2 domain 1"/>
    <property type="match status" value="1"/>
</dbReference>
<dbReference type="GO" id="GO:0090560">
    <property type="term" value="F:2-(3-amino-3-carboxypropyl)histidine synthase activity"/>
    <property type="evidence" value="ECO:0007669"/>
    <property type="project" value="InterPro"/>
</dbReference>
<dbReference type="SFLD" id="SFLDS00032">
    <property type="entry name" value="Radical_SAM_3-amino-3-carboxyp"/>
    <property type="match status" value="1"/>
</dbReference>
<dbReference type="AlphaFoldDB" id="A0A2A2JCU4"/>
<dbReference type="Proteomes" id="UP000218231">
    <property type="component" value="Unassembled WGS sequence"/>
</dbReference>
<dbReference type="Pfam" id="PF01866">
    <property type="entry name" value="Diphthamide_syn"/>
    <property type="match status" value="1"/>
</dbReference>
<protein>
    <submittedName>
        <fullName evidence="1">Uncharacterized protein</fullName>
    </submittedName>
</protein>
<dbReference type="OrthoDB" id="449241at2759"/>
<proteinExistence type="predicted"/>
<dbReference type="PANTHER" id="PTHR10762">
    <property type="entry name" value="DIPHTHAMIDE BIOSYNTHESIS PROTEIN"/>
    <property type="match status" value="1"/>
</dbReference>
<comment type="caution">
    <text evidence="1">The sequence shown here is derived from an EMBL/GenBank/DDBJ whole genome shotgun (WGS) entry which is preliminary data.</text>
</comment>
<dbReference type="EMBL" id="LIAE01010526">
    <property type="protein sequence ID" value="PAV59434.1"/>
    <property type="molecule type" value="Genomic_DNA"/>
</dbReference>
<evidence type="ECO:0000313" key="2">
    <source>
        <dbReference type="Proteomes" id="UP000218231"/>
    </source>
</evidence>
<sequence length="232" mass="26350">MSTSAFYTATVPQSLPEDGENQINEFQISDVERFFELPSCVEWIVSKNLKRVALQFPDQFLKYSSCCVDEIAAAHANCDGVIHYGDACLSRPSETIPIKYVFGRFPMNLKVLKTKFEMCKFEKDELKLLLVDSVYAHSTDEIYRVLDENGEDGSFLKSKVAESPEAEIQEETQLSLGRLVDKRFFDAENVKVLFIGSSESPFLPLWLMSHPQCQTVVHFDPQTGELQESQLV</sequence>
<dbReference type="NCBIfam" id="TIGR00322">
    <property type="entry name" value="diphth2_R"/>
    <property type="match status" value="1"/>
</dbReference>